<comment type="catalytic activity">
    <reaction evidence="1">
        <text>ATP + protein L-histidine = ADP + protein N-phospho-L-histidine.</text>
        <dbReference type="EC" id="2.7.13.3"/>
    </reaction>
</comment>
<reference evidence="5 6" key="1">
    <citation type="submission" date="2024-03" db="EMBL/GenBank/DDBJ databases">
        <title>Novel species of the genus Variovorax.</title>
        <authorList>
            <person name="Liu Q."/>
            <person name="Xin Y.-H."/>
        </authorList>
    </citation>
    <scope>NUCLEOTIDE SEQUENCE [LARGE SCALE GENOMIC DNA]</scope>
    <source>
        <strain evidence="5 6">KACC 18501</strain>
    </source>
</reference>
<organism evidence="5 6">
    <name type="scientific">Variovorax humicola</name>
    <dbReference type="NCBI Taxonomy" id="1769758"/>
    <lineage>
        <taxon>Bacteria</taxon>
        <taxon>Pseudomonadati</taxon>
        <taxon>Pseudomonadota</taxon>
        <taxon>Betaproteobacteria</taxon>
        <taxon>Burkholderiales</taxon>
        <taxon>Comamonadaceae</taxon>
        <taxon>Variovorax</taxon>
    </lineage>
</organism>
<dbReference type="RefSeq" id="WP_340365604.1">
    <property type="nucleotide sequence ID" value="NZ_JBBKZV010000015.1"/>
</dbReference>
<accession>A0ABU8W3U6</accession>
<evidence type="ECO:0000313" key="5">
    <source>
        <dbReference type="EMBL" id="MEJ8824578.1"/>
    </source>
</evidence>
<dbReference type="EC" id="2.7.13.3" evidence="2"/>
<sequence length="289" mass="31689">MSRMSAGTSLDADGSRSRSDADALLLVQLGFEQLLVDLSEGLADIASGDFLSKSERTLSQLVAVLGYDRCTFAELVAGDHLNVLCSVAADGLRPLQPGRYPYRLPWFLGELRAGRILSLERLPEDLPPEAVAEAQHVRETGLRSHLSIPLRVGGRVTAVLSFASIRSACSWSPDMVARLKIVGELLASAMVLARTEEEARQLRQRVWHADRVARIGALTAAIAHELNQPLAAILSNAQAGLKYLARDDVDPALIRRVLESVVRDDKRAAETIRAMRALIRQDESQRERI</sequence>
<dbReference type="SUPFAM" id="SSF55781">
    <property type="entry name" value="GAF domain-like"/>
    <property type="match status" value="1"/>
</dbReference>
<keyword evidence="6" id="KW-1185">Reference proteome</keyword>
<evidence type="ECO:0000259" key="3">
    <source>
        <dbReference type="SMART" id="SM00065"/>
    </source>
</evidence>
<feature type="domain" description="Signal transduction histidine kinase dimerisation/phosphoacceptor" evidence="4">
    <location>
        <begin position="214"/>
        <end position="284"/>
    </location>
</feature>
<evidence type="ECO:0000256" key="1">
    <source>
        <dbReference type="ARBA" id="ARBA00000085"/>
    </source>
</evidence>
<evidence type="ECO:0000256" key="2">
    <source>
        <dbReference type="ARBA" id="ARBA00012438"/>
    </source>
</evidence>
<dbReference type="EMBL" id="JBBKZV010000015">
    <property type="protein sequence ID" value="MEJ8824578.1"/>
    <property type="molecule type" value="Genomic_DNA"/>
</dbReference>
<dbReference type="CDD" id="cd00082">
    <property type="entry name" value="HisKA"/>
    <property type="match status" value="1"/>
</dbReference>
<dbReference type="InterPro" id="IPR036097">
    <property type="entry name" value="HisK_dim/P_sf"/>
</dbReference>
<comment type="caution">
    <text evidence="5">The sequence shown here is derived from an EMBL/GenBank/DDBJ whole genome shotgun (WGS) entry which is preliminary data.</text>
</comment>
<proteinExistence type="predicted"/>
<evidence type="ECO:0000259" key="4">
    <source>
        <dbReference type="SMART" id="SM00388"/>
    </source>
</evidence>
<dbReference type="InterPro" id="IPR003018">
    <property type="entry name" value="GAF"/>
</dbReference>
<name>A0ABU8W3U6_9BURK</name>
<dbReference type="Pfam" id="PF00512">
    <property type="entry name" value="HisKA"/>
    <property type="match status" value="1"/>
</dbReference>
<protein>
    <recommendedName>
        <fullName evidence="2">histidine kinase</fullName>
        <ecNumber evidence="2">2.7.13.3</ecNumber>
    </recommendedName>
</protein>
<dbReference type="Proteomes" id="UP001363010">
    <property type="component" value="Unassembled WGS sequence"/>
</dbReference>
<dbReference type="SMART" id="SM00388">
    <property type="entry name" value="HisKA"/>
    <property type="match status" value="1"/>
</dbReference>
<evidence type="ECO:0000313" key="6">
    <source>
        <dbReference type="Proteomes" id="UP001363010"/>
    </source>
</evidence>
<gene>
    <name evidence="5" type="ORF">WKW80_21495</name>
</gene>
<feature type="non-terminal residue" evidence="5">
    <location>
        <position position="289"/>
    </location>
</feature>
<dbReference type="Gene3D" id="1.10.287.130">
    <property type="match status" value="1"/>
</dbReference>
<dbReference type="SMART" id="SM00065">
    <property type="entry name" value="GAF"/>
    <property type="match status" value="1"/>
</dbReference>
<dbReference type="Gene3D" id="3.30.450.40">
    <property type="match status" value="1"/>
</dbReference>
<dbReference type="InterPro" id="IPR029016">
    <property type="entry name" value="GAF-like_dom_sf"/>
</dbReference>
<dbReference type="Pfam" id="PF01590">
    <property type="entry name" value="GAF"/>
    <property type="match status" value="1"/>
</dbReference>
<dbReference type="SUPFAM" id="SSF47384">
    <property type="entry name" value="Homodimeric domain of signal transducing histidine kinase"/>
    <property type="match status" value="1"/>
</dbReference>
<dbReference type="InterPro" id="IPR003661">
    <property type="entry name" value="HisK_dim/P_dom"/>
</dbReference>
<feature type="domain" description="GAF" evidence="3">
    <location>
        <begin position="49"/>
        <end position="200"/>
    </location>
</feature>